<dbReference type="SMART" id="SM00432">
    <property type="entry name" value="MADS"/>
    <property type="match status" value="1"/>
</dbReference>
<dbReference type="PROSITE" id="PS50066">
    <property type="entry name" value="MADS_BOX_2"/>
    <property type="match status" value="1"/>
</dbReference>
<evidence type="ECO:0000256" key="6">
    <source>
        <dbReference type="SAM" id="MobiDB-lite"/>
    </source>
</evidence>
<keyword evidence="2" id="KW-0805">Transcription regulation</keyword>
<dbReference type="GO" id="GO:0000981">
    <property type="term" value="F:DNA-binding transcription factor activity, RNA polymerase II-specific"/>
    <property type="evidence" value="ECO:0007669"/>
    <property type="project" value="InterPro"/>
</dbReference>
<keyword evidence="5" id="KW-0539">Nucleus</keyword>
<evidence type="ECO:0000256" key="5">
    <source>
        <dbReference type="ARBA" id="ARBA00023242"/>
    </source>
</evidence>
<dbReference type="GO" id="GO:0046983">
    <property type="term" value="F:protein dimerization activity"/>
    <property type="evidence" value="ECO:0007669"/>
    <property type="project" value="InterPro"/>
</dbReference>
<dbReference type="GO" id="GO:0005634">
    <property type="term" value="C:nucleus"/>
    <property type="evidence" value="ECO:0007669"/>
    <property type="project" value="UniProtKB-SubCell"/>
</dbReference>
<keyword evidence="4" id="KW-0804">Transcription</keyword>
<evidence type="ECO:0000256" key="4">
    <source>
        <dbReference type="ARBA" id="ARBA00023163"/>
    </source>
</evidence>
<dbReference type="PANTHER" id="PTHR11945">
    <property type="entry name" value="MADS BOX PROTEIN"/>
    <property type="match status" value="1"/>
</dbReference>
<dbReference type="GeneID" id="112489112"/>
<evidence type="ECO:0000256" key="1">
    <source>
        <dbReference type="ARBA" id="ARBA00004123"/>
    </source>
</evidence>
<dbReference type="PRINTS" id="PR00404">
    <property type="entry name" value="MADSDOMAIN"/>
</dbReference>
<gene>
    <name evidence="9" type="primary">LOC112489112</name>
</gene>
<dbReference type="AlphaFoldDB" id="A0A6P6FN12"/>
<dbReference type="FunCoup" id="A0A6P6FN12">
    <property type="interactions" value="17"/>
</dbReference>
<evidence type="ECO:0000256" key="2">
    <source>
        <dbReference type="ARBA" id="ARBA00023015"/>
    </source>
</evidence>
<sequence>MTRKKVKLVWIGNDSARKASFKKRRTGLLKKVSELTTLCGVSAFVVVYGPDDTEPAVWPSRQVVAQLLARFQSVPEIERCKKMMNQESYLRERAGKMQEQLRKHSRKNKEMEMARIMHQIHKGKQLIEFETIELTGLVWMLEERMKEIRKRVEYFQQGPLSVPGSFLSSDHQNQNQNHQDAGGDADSENIMVGSQQMNGGDYNSSAAAADQGIRTATESLWWENSNGGGGVHISVAPQGYPPNDVGHGVHDQMGSNISPCGNYRVVSAGNYNYNNGNDQMGLPYGYFGEGSNFNNMNAGYDNNNTNVIGLTQMMNFGGISGGNDHQVGNIVLANYGTNINNGGNDQLGFGIQSYVNNNGDNTGGIDMGIGQIPFNNAVNNNIGGSSGFGSDLGLPSGLFCGGTNAGSDAGLPFDIIKNWPASFSP</sequence>
<name>A0A6P6FN12_ZIZJJ</name>
<proteinExistence type="predicted"/>
<evidence type="ECO:0000256" key="3">
    <source>
        <dbReference type="ARBA" id="ARBA00023125"/>
    </source>
</evidence>
<dbReference type="GO" id="GO:0045944">
    <property type="term" value="P:positive regulation of transcription by RNA polymerase II"/>
    <property type="evidence" value="ECO:0007669"/>
    <property type="project" value="InterPro"/>
</dbReference>
<dbReference type="Proteomes" id="UP001652623">
    <property type="component" value="Chromosome 11"/>
</dbReference>
<dbReference type="PANTHER" id="PTHR11945:SF521">
    <property type="entry name" value="AGAMOUS-LIKE 48-RELATED"/>
    <property type="match status" value="1"/>
</dbReference>
<dbReference type="RefSeq" id="XP_024922900.1">
    <property type="nucleotide sequence ID" value="XM_025067132.3"/>
</dbReference>
<accession>A0A6P6FN12</accession>
<dbReference type="KEGG" id="zju:112489112"/>
<reference evidence="9" key="1">
    <citation type="submission" date="2025-08" db="UniProtKB">
        <authorList>
            <consortium name="RefSeq"/>
        </authorList>
    </citation>
    <scope>IDENTIFICATION</scope>
    <source>
        <tissue evidence="9">Seedling</tissue>
    </source>
</reference>
<evidence type="ECO:0000259" key="7">
    <source>
        <dbReference type="PROSITE" id="PS50066"/>
    </source>
</evidence>
<keyword evidence="3" id="KW-0238">DNA-binding</keyword>
<dbReference type="InParanoid" id="A0A6P6FN12"/>
<dbReference type="InterPro" id="IPR036879">
    <property type="entry name" value="TF_MADSbox_sf"/>
</dbReference>
<feature type="region of interest" description="Disordered" evidence="6">
    <location>
        <begin position="163"/>
        <end position="187"/>
    </location>
</feature>
<dbReference type="GO" id="GO:0000978">
    <property type="term" value="F:RNA polymerase II cis-regulatory region sequence-specific DNA binding"/>
    <property type="evidence" value="ECO:0007669"/>
    <property type="project" value="TreeGrafter"/>
</dbReference>
<feature type="domain" description="MADS-box" evidence="7">
    <location>
        <begin position="1"/>
        <end position="49"/>
    </location>
</feature>
<evidence type="ECO:0000313" key="9">
    <source>
        <dbReference type="RefSeq" id="XP_024922900.1"/>
    </source>
</evidence>
<dbReference type="FunFam" id="3.40.1810.10:FF:000024">
    <property type="entry name" value="Agamous-like MADS-box protein AGL80"/>
    <property type="match status" value="1"/>
</dbReference>
<keyword evidence="8" id="KW-1185">Reference proteome</keyword>
<dbReference type="InterPro" id="IPR002100">
    <property type="entry name" value="TF_MADSbox"/>
</dbReference>
<dbReference type="Gene3D" id="3.40.1810.10">
    <property type="entry name" value="Transcription factor, MADS-box"/>
    <property type="match status" value="1"/>
</dbReference>
<dbReference type="CDD" id="cd00266">
    <property type="entry name" value="MADS_SRF_like"/>
    <property type="match status" value="1"/>
</dbReference>
<evidence type="ECO:0000313" key="8">
    <source>
        <dbReference type="Proteomes" id="UP001652623"/>
    </source>
</evidence>
<comment type="subcellular location">
    <subcellularLocation>
        <location evidence="1">Nucleus</location>
    </subcellularLocation>
</comment>
<protein>
    <submittedName>
        <fullName evidence="9">Uncharacterized protein LOC112489112</fullName>
    </submittedName>
</protein>
<dbReference type="InterPro" id="IPR033897">
    <property type="entry name" value="SRF-like_MADS-box"/>
</dbReference>
<dbReference type="SUPFAM" id="SSF55455">
    <property type="entry name" value="SRF-like"/>
    <property type="match status" value="1"/>
</dbReference>
<dbReference type="Pfam" id="PF00319">
    <property type="entry name" value="SRF-TF"/>
    <property type="match status" value="1"/>
</dbReference>
<organism evidence="8 9">
    <name type="scientific">Ziziphus jujuba</name>
    <name type="common">Chinese jujube</name>
    <name type="synonym">Ziziphus sativa</name>
    <dbReference type="NCBI Taxonomy" id="326968"/>
    <lineage>
        <taxon>Eukaryota</taxon>
        <taxon>Viridiplantae</taxon>
        <taxon>Streptophyta</taxon>
        <taxon>Embryophyta</taxon>
        <taxon>Tracheophyta</taxon>
        <taxon>Spermatophyta</taxon>
        <taxon>Magnoliopsida</taxon>
        <taxon>eudicotyledons</taxon>
        <taxon>Gunneridae</taxon>
        <taxon>Pentapetalae</taxon>
        <taxon>rosids</taxon>
        <taxon>fabids</taxon>
        <taxon>Rosales</taxon>
        <taxon>Rhamnaceae</taxon>
        <taxon>Paliureae</taxon>
        <taxon>Ziziphus</taxon>
    </lineage>
</organism>